<dbReference type="Proteomes" id="UP001595533">
    <property type="component" value="Unassembled WGS sequence"/>
</dbReference>
<gene>
    <name evidence="2" type="ORF">ACFODZ_02985</name>
</gene>
<accession>A0ABV7J557</accession>
<evidence type="ECO:0000313" key="3">
    <source>
        <dbReference type="Proteomes" id="UP001595533"/>
    </source>
</evidence>
<keyword evidence="2" id="KW-0547">Nucleotide-binding</keyword>
<dbReference type="EMBL" id="JBHRTS010000002">
    <property type="protein sequence ID" value="MFC3193200.1"/>
    <property type="molecule type" value="Genomic_DNA"/>
</dbReference>
<dbReference type="GO" id="GO:0005524">
    <property type="term" value="F:ATP binding"/>
    <property type="evidence" value="ECO:0007669"/>
    <property type="project" value="UniProtKB-KW"/>
</dbReference>
<dbReference type="Pfam" id="PF13401">
    <property type="entry name" value="AAA_22"/>
    <property type="match status" value="1"/>
</dbReference>
<reference evidence="3" key="1">
    <citation type="journal article" date="2019" name="Int. J. Syst. Evol. Microbiol.">
        <title>The Global Catalogue of Microorganisms (GCM) 10K type strain sequencing project: providing services to taxonomists for standard genome sequencing and annotation.</title>
        <authorList>
            <consortium name="The Broad Institute Genomics Platform"/>
            <consortium name="The Broad Institute Genome Sequencing Center for Infectious Disease"/>
            <person name="Wu L."/>
            <person name="Ma J."/>
        </authorList>
    </citation>
    <scope>NUCLEOTIDE SEQUENCE [LARGE SCALE GENOMIC DNA]</scope>
    <source>
        <strain evidence="3">KCTC 42953</strain>
    </source>
</reference>
<dbReference type="SUPFAM" id="SSF52540">
    <property type="entry name" value="P-loop containing nucleoside triphosphate hydrolases"/>
    <property type="match status" value="1"/>
</dbReference>
<keyword evidence="2" id="KW-0067">ATP-binding</keyword>
<keyword evidence="3" id="KW-1185">Reference proteome</keyword>
<evidence type="ECO:0000313" key="2">
    <source>
        <dbReference type="EMBL" id="MFC3193200.1"/>
    </source>
</evidence>
<sequence length="312" mass="35782">MNAEFDEHPIFNNSQFFIMTPMIQTLSTQINKCLWNGSAGAAVYGDYRLGKTRALDYLIDILMNRQGEKIGAKSISIAPRDQNTIAGIFKNICHSFGFELKARATSDDMSNIVMHHLGDLTLINSTKQVVLIVDEFQRLNVNQLEAFAELYDGLVRCGANLFVLFAGNDSDSLRIRKSIQDDQNELIRGRFFTQEFMFYGIRTYEELVFCLNEFDTRQYPKDGPTYTKYFVGNTVPDNWRLKSLADNIWPIYLSDFKSQMNIKSWPMQYFISMIRILLTDFLPNHGVGDDGLISEMIRESIRASGLVKNLVH</sequence>
<evidence type="ECO:0000259" key="1">
    <source>
        <dbReference type="Pfam" id="PF13401"/>
    </source>
</evidence>
<dbReference type="RefSeq" id="WP_077409882.1">
    <property type="nucleotide sequence ID" value="NZ_JBHRTS010000002.1"/>
</dbReference>
<organism evidence="2 3">
    <name type="scientific">Marinicella sediminis</name>
    <dbReference type="NCBI Taxonomy" id="1792834"/>
    <lineage>
        <taxon>Bacteria</taxon>
        <taxon>Pseudomonadati</taxon>
        <taxon>Pseudomonadota</taxon>
        <taxon>Gammaproteobacteria</taxon>
        <taxon>Lysobacterales</taxon>
        <taxon>Marinicellaceae</taxon>
        <taxon>Marinicella</taxon>
    </lineage>
</organism>
<name>A0ABV7J557_9GAMM</name>
<proteinExistence type="predicted"/>
<feature type="domain" description="ORC1/DEAH AAA+ ATPase" evidence="1">
    <location>
        <begin position="42"/>
        <end position="168"/>
    </location>
</feature>
<dbReference type="Gene3D" id="3.40.50.300">
    <property type="entry name" value="P-loop containing nucleotide triphosphate hydrolases"/>
    <property type="match status" value="1"/>
</dbReference>
<protein>
    <submittedName>
        <fullName evidence="2">ATP-binding protein</fullName>
    </submittedName>
</protein>
<dbReference type="InterPro" id="IPR027417">
    <property type="entry name" value="P-loop_NTPase"/>
</dbReference>
<comment type="caution">
    <text evidence="2">The sequence shown here is derived from an EMBL/GenBank/DDBJ whole genome shotgun (WGS) entry which is preliminary data.</text>
</comment>
<dbReference type="InterPro" id="IPR049945">
    <property type="entry name" value="AAA_22"/>
</dbReference>